<organism evidence="5 6">
    <name type="scientific">Limnobacter humi</name>
    <dbReference type="NCBI Taxonomy" id="1778671"/>
    <lineage>
        <taxon>Bacteria</taxon>
        <taxon>Pseudomonadati</taxon>
        <taxon>Pseudomonadota</taxon>
        <taxon>Betaproteobacteria</taxon>
        <taxon>Burkholderiales</taxon>
        <taxon>Burkholderiaceae</taxon>
        <taxon>Limnobacter</taxon>
    </lineage>
</organism>
<evidence type="ECO:0000313" key="6">
    <source>
        <dbReference type="Proteomes" id="UP001204142"/>
    </source>
</evidence>
<keyword evidence="1" id="KW-0346">Stress response</keyword>
<dbReference type="Proteomes" id="UP001204142">
    <property type="component" value="Unassembled WGS sequence"/>
</dbReference>
<dbReference type="Gene3D" id="2.60.40.790">
    <property type="match status" value="1"/>
</dbReference>
<evidence type="ECO:0000259" key="4">
    <source>
        <dbReference type="PROSITE" id="PS01031"/>
    </source>
</evidence>
<comment type="similarity">
    <text evidence="2 3">Belongs to the small heat shock protein (HSP20) family.</text>
</comment>
<name>A0ABT1WG41_9BURK</name>
<dbReference type="Pfam" id="PF00011">
    <property type="entry name" value="HSP20"/>
    <property type="match status" value="1"/>
</dbReference>
<feature type="domain" description="SHSP" evidence="4">
    <location>
        <begin position="29"/>
        <end position="139"/>
    </location>
</feature>
<dbReference type="CDD" id="cd06470">
    <property type="entry name" value="ACD_IbpA-B_like"/>
    <property type="match status" value="1"/>
</dbReference>
<dbReference type="SUPFAM" id="SSF49764">
    <property type="entry name" value="HSP20-like chaperones"/>
    <property type="match status" value="1"/>
</dbReference>
<keyword evidence="6" id="KW-1185">Reference proteome</keyword>
<evidence type="ECO:0000256" key="3">
    <source>
        <dbReference type="RuleBase" id="RU003616"/>
    </source>
</evidence>
<protein>
    <submittedName>
        <fullName evidence="5">Hsp20 family protein</fullName>
    </submittedName>
</protein>
<dbReference type="InterPro" id="IPR002068">
    <property type="entry name" value="A-crystallin/Hsp20_dom"/>
</dbReference>
<dbReference type="InterPro" id="IPR037913">
    <property type="entry name" value="ACD_IbpA/B"/>
</dbReference>
<dbReference type="PROSITE" id="PS01031">
    <property type="entry name" value="SHSP"/>
    <property type="match status" value="1"/>
</dbReference>
<comment type="caution">
    <text evidence="5">The sequence shown here is derived from an EMBL/GenBank/DDBJ whole genome shotgun (WGS) entry which is preliminary data.</text>
</comment>
<reference evidence="5 6" key="1">
    <citation type="submission" date="2022-07" db="EMBL/GenBank/DDBJ databases">
        <authorList>
            <person name="Xamxidin M."/>
            <person name="Wu M."/>
        </authorList>
    </citation>
    <scope>NUCLEOTIDE SEQUENCE [LARGE SCALE GENOMIC DNA]</scope>
    <source>
        <strain evidence="5 6">NBRC 111650</strain>
    </source>
</reference>
<evidence type="ECO:0000256" key="2">
    <source>
        <dbReference type="PROSITE-ProRule" id="PRU00285"/>
    </source>
</evidence>
<dbReference type="PANTHER" id="PTHR47062">
    <property type="match status" value="1"/>
</dbReference>
<dbReference type="InterPro" id="IPR008978">
    <property type="entry name" value="HSP20-like_chaperone"/>
</dbReference>
<dbReference type="EMBL" id="JANIGO010000002">
    <property type="protein sequence ID" value="MCQ8895883.1"/>
    <property type="molecule type" value="Genomic_DNA"/>
</dbReference>
<gene>
    <name evidence="5" type="ORF">NQT62_05450</name>
</gene>
<evidence type="ECO:0000313" key="5">
    <source>
        <dbReference type="EMBL" id="MCQ8895883.1"/>
    </source>
</evidence>
<proteinExistence type="inferred from homology"/>
<dbReference type="PANTHER" id="PTHR47062:SF1">
    <property type="entry name" value="SMALL HEAT SHOCK PROTEIN IBPA"/>
    <property type="match status" value="1"/>
</dbReference>
<dbReference type="RefSeq" id="WP_256763648.1">
    <property type="nucleotide sequence ID" value="NZ_JANIGO010000002.1"/>
</dbReference>
<sequence>MATIDLTPLYRSTIGFDRMASILDAAMRADTSNGYPPYNIEVLEENRYQISLAVAGFEESELELEVERGVLTVRGRKAEDEGKRFLHKGIAFRSFERKFNLADHVQVEGAALKNGLLVVELLKVIPEQMKPRRIPIGGNTLRTIDGDSNQTKAA</sequence>
<evidence type="ECO:0000256" key="1">
    <source>
        <dbReference type="ARBA" id="ARBA00023016"/>
    </source>
</evidence>
<accession>A0ABT1WG41</accession>